<reference evidence="8 9" key="1">
    <citation type="submission" date="2016-10" db="EMBL/GenBank/DDBJ databases">
        <authorList>
            <person name="de Groot N.N."/>
        </authorList>
    </citation>
    <scope>NUCLEOTIDE SEQUENCE [LARGE SCALE GENOMIC DNA]</scope>
    <source>
        <strain evidence="8 9">DSM 17862</strain>
    </source>
</reference>
<evidence type="ECO:0000256" key="5">
    <source>
        <dbReference type="ARBA" id="ARBA00023136"/>
    </source>
</evidence>
<feature type="transmembrane region" description="Helical" evidence="6">
    <location>
        <begin position="93"/>
        <end position="115"/>
    </location>
</feature>
<dbReference type="PANTHER" id="PTHR22911">
    <property type="entry name" value="ACYL-MALONYL CONDENSING ENZYME-RELATED"/>
    <property type="match status" value="1"/>
</dbReference>
<accession>A0A1I0F2V2</accession>
<sequence length="300" mass="31111">MTTNGNVAAACLALAASAILSFIDNFVLAVSQEAGLWQFQLFRAGFALPILFLAARLFRQPIRAASPSRLALRSAAVSTGLLIYFAALGTLPVAQAGAGLFSAPIWVLLLSAILFGTRLGGLQLLAILAGFGGALMLLQPDPAALGPASLMPLAAGLFYGFGMLLTRHICASETALTMAVGIFLVIGTIAAAMLALVSLSPGADTTGPFLTRAWVTPSPRFLGLTLFQAIGAVIAVSLIAQAYRIGTPAFVSVFEYSFLVFACLWGFLLWGVAATSLAWAGIAVITTAGLAMSLLQKRET</sequence>
<gene>
    <name evidence="8" type="ORF">SAMN04489858_10658</name>
</gene>
<dbReference type="OrthoDB" id="7855875at2"/>
<evidence type="ECO:0000256" key="2">
    <source>
        <dbReference type="ARBA" id="ARBA00009853"/>
    </source>
</evidence>
<dbReference type="Proteomes" id="UP000199180">
    <property type="component" value="Unassembled WGS sequence"/>
</dbReference>
<evidence type="ECO:0000313" key="8">
    <source>
        <dbReference type="EMBL" id="SET52337.1"/>
    </source>
</evidence>
<feature type="transmembrane region" description="Helical" evidence="6">
    <location>
        <begin position="39"/>
        <end position="58"/>
    </location>
</feature>
<dbReference type="InterPro" id="IPR000620">
    <property type="entry name" value="EamA_dom"/>
</dbReference>
<keyword evidence="4 6" id="KW-1133">Transmembrane helix</keyword>
<dbReference type="SUPFAM" id="SSF103481">
    <property type="entry name" value="Multidrug resistance efflux transporter EmrE"/>
    <property type="match status" value="2"/>
</dbReference>
<evidence type="ECO:0000259" key="7">
    <source>
        <dbReference type="Pfam" id="PF00892"/>
    </source>
</evidence>
<feature type="transmembrane region" description="Helical" evidence="6">
    <location>
        <begin position="70"/>
        <end position="87"/>
    </location>
</feature>
<feature type="transmembrane region" description="Helical" evidence="6">
    <location>
        <begin position="144"/>
        <end position="166"/>
    </location>
</feature>
<feature type="transmembrane region" description="Helical" evidence="6">
    <location>
        <begin position="122"/>
        <end position="138"/>
    </location>
</feature>
<dbReference type="Pfam" id="PF00892">
    <property type="entry name" value="EamA"/>
    <property type="match status" value="1"/>
</dbReference>
<name>A0A1I0F2V2_9RHOB</name>
<feature type="transmembrane region" description="Helical" evidence="6">
    <location>
        <begin position="276"/>
        <end position="295"/>
    </location>
</feature>
<evidence type="ECO:0000313" key="9">
    <source>
        <dbReference type="Proteomes" id="UP000199180"/>
    </source>
</evidence>
<evidence type="ECO:0000256" key="1">
    <source>
        <dbReference type="ARBA" id="ARBA00004141"/>
    </source>
</evidence>
<comment type="similarity">
    <text evidence="2">Belongs to the drug/metabolite transporter (DMT) superfamily. 10 TMS drug/metabolite exporter (DME) (TC 2.A.7.3) family.</text>
</comment>
<feature type="transmembrane region" description="Helical" evidence="6">
    <location>
        <begin position="178"/>
        <end position="201"/>
    </location>
</feature>
<evidence type="ECO:0000256" key="3">
    <source>
        <dbReference type="ARBA" id="ARBA00022692"/>
    </source>
</evidence>
<feature type="domain" description="EamA" evidence="7">
    <location>
        <begin position="9"/>
        <end position="138"/>
    </location>
</feature>
<feature type="transmembrane region" description="Helical" evidence="6">
    <location>
        <begin position="221"/>
        <end position="243"/>
    </location>
</feature>
<dbReference type="EMBL" id="FOHO01000006">
    <property type="protein sequence ID" value="SET52337.1"/>
    <property type="molecule type" value="Genomic_DNA"/>
</dbReference>
<comment type="subcellular location">
    <subcellularLocation>
        <location evidence="1">Membrane</location>
        <topology evidence="1">Multi-pass membrane protein</topology>
    </subcellularLocation>
</comment>
<keyword evidence="9" id="KW-1185">Reference proteome</keyword>
<proteinExistence type="inferred from homology"/>
<dbReference type="STRING" id="364199.SAMN04489858_10658"/>
<evidence type="ECO:0000256" key="6">
    <source>
        <dbReference type="SAM" id="Phobius"/>
    </source>
</evidence>
<dbReference type="InterPro" id="IPR037185">
    <property type="entry name" value="EmrE-like"/>
</dbReference>
<feature type="transmembrane region" description="Helical" evidence="6">
    <location>
        <begin position="250"/>
        <end position="270"/>
    </location>
</feature>
<dbReference type="RefSeq" id="WP_090734509.1">
    <property type="nucleotide sequence ID" value="NZ_FOHO01000006.1"/>
</dbReference>
<dbReference type="GO" id="GO:0016020">
    <property type="term" value="C:membrane"/>
    <property type="evidence" value="ECO:0007669"/>
    <property type="project" value="UniProtKB-SubCell"/>
</dbReference>
<dbReference type="AlphaFoldDB" id="A0A1I0F2V2"/>
<dbReference type="PANTHER" id="PTHR22911:SF6">
    <property type="entry name" value="SOLUTE CARRIER FAMILY 35 MEMBER G1"/>
    <property type="match status" value="1"/>
</dbReference>
<keyword evidence="5 6" id="KW-0472">Membrane</keyword>
<protein>
    <recommendedName>
        <fullName evidence="7">EamA domain-containing protein</fullName>
    </recommendedName>
</protein>
<evidence type="ECO:0000256" key="4">
    <source>
        <dbReference type="ARBA" id="ARBA00022989"/>
    </source>
</evidence>
<keyword evidence="3 6" id="KW-0812">Transmembrane</keyword>
<organism evidence="8 9">
    <name type="scientific">Paracoccus homiensis</name>
    <dbReference type="NCBI Taxonomy" id="364199"/>
    <lineage>
        <taxon>Bacteria</taxon>
        <taxon>Pseudomonadati</taxon>
        <taxon>Pseudomonadota</taxon>
        <taxon>Alphaproteobacteria</taxon>
        <taxon>Rhodobacterales</taxon>
        <taxon>Paracoccaceae</taxon>
        <taxon>Paracoccus</taxon>
    </lineage>
</organism>